<dbReference type="Pfam" id="PF12833">
    <property type="entry name" value="HTH_18"/>
    <property type="match status" value="1"/>
</dbReference>
<name>A0ABX4MHZ8_9RHOB</name>
<dbReference type="Proteomes" id="UP000231702">
    <property type="component" value="Unassembled WGS sequence"/>
</dbReference>
<protein>
    <submittedName>
        <fullName evidence="5">AraC family transcriptional regulator</fullName>
    </submittedName>
</protein>
<dbReference type="PANTHER" id="PTHR47893:SF1">
    <property type="entry name" value="REGULATORY PROTEIN PCHR"/>
    <property type="match status" value="1"/>
</dbReference>
<dbReference type="InterPro" id="IPR018060">
    <property type="entry name" value="HTH_AraC"/>
</dbReference>
<proteinExistence type="predicted"/>
<evidence type="ECO:0000259" key="4">
    <source>
        <dbReference type="PROSITE" id="PS01124"/>
    </source>
</evidence>
<evidence type="ECO:0000313" key="5">
    <source>
        <dbReference type="EMBL" id="PJE25697.1"/>
    </source>
</evidence>
<evidence type="ECO:0000256" key="3">
    <source>
        <dbReference type="ARBA" id="ARBA00023163"/>
    </source>
</evidence>
<evidence type="ECO:0000256" key="1">
    <source>
        <dbReference type="ARBA" id="ARBA00023015"/>
    </source>
</evidence>
<dbReference type="SMART" id="SM00342">
    <property type="entry name" value="HTH_ARAC"/>
    <property type="match status" value="1"/>
</dbReference>
<gene>
    <name evidence="5" type="ORF">CVM39_18470</name>
</gene>
<dbReference type="PRINTS" id="PR00032">
    <property type="entry name" value="HTHARAC"/>
</dbReference>
<dbReference type="RefSeq" id="WP_097146248.1">
    <property type="nucleotide sequence ID" value="NZ_OBEA01000004.1"/>
</dbReference>
<dbReference type="SUPFAM" id="SSF46689">
    <property type="entry name" value="Homeodomain-like"/>
    <property type="match status" value="1"/>
</dbReference>
<keyword evidence="6" id="KW-1185">Reference proteome</keyword>
<dbReference type="Gene3D" id="1.10.10.60">
    <property type="entry name" value="Homeodomain-like"/>
    <property type="match status" value="1"/>
</dbReference>
<dbReference type="InterPro" id="IPR053142">
    <property type="entry name" value="PchR_regulatory_protein"/>
</dbReference>
<evidence type="ECO:0000313" key="6">
    <source>
        <dbReference type="Proteomes" id="UP000231702"/>
    </source>
</evidence>
<dbReference type="PANTHER" id="PTHR47893">
    <property type="entry name" value="REGULATORY PROTEIN PCHR"/>
    <property type="match status" value="1"/>
</dbReference>
<dbReference type="InterPro" id="IPR020449">
    <property type="entry name" value="Tscrpt_reg_AraC-type_HTH"/>
</dbReference>
<dbReference type="PROSITE" id="PS01124">
    <property type="entry name" value="HTH_ARAC_FAMILY_2"/>
    <property type="match status" value="1"/>
</dbReference>
<reference evidence="5 6" key="1">
    <citation type="journal article" date="2018" name="Int. J. Syst. Evol. Microbiol.">
        <title>Pseudooceanicola lipolyticus sp. nov., a marine alphaproteobacterium, reclassification of Oceanicola flagellatus as Pseudooceanicola flagellatus comb. nov. and emended description of the genus Pseudooceanicola.</title>
        <authorList>
            <person name="Huang M.-M."/>
            <person name="Guo L.-L."/>
            <person name="Wu Y.-H."/>
            <person name="Lai Q.-L."/>
            <person name="Shao Z.-Z."/>
            <person name="Wang C.-S."/>
            <person name="Wu M."/>
            <person name="Xu X.-W."/>
        </authorList>
    </citation>
    <scope>NUCLEOTIDE SEQUENCE [LARGE SCALE GENOMIC DNA]</scope>
    <source>
        <strain evidence="5 6">Ar-45</strain>
    </source>
</reference>
<evidence type="ECO:0000256" key="2">
    <source>
        <dbReference type="ARBA" id="ARBA00023125"/>
    </source>
</evidence>
<dbReference type="InterPro" id="IPR009057">
    <property type="entry name" value="Homeodomain-like_sf"/>
</dbReference>
<accession>A0ABX4MHZ8</accession>
<keyword evidence="2" id="KW-0238">DNA-binding</keyword>
<keyword evidence="3" id="KW-0804">Transcription</keyword>
<dbReference type="EMBL" id="PGTD01000023">
    <property type="protein sequence ID" value="PJE25697.1"/>
    <property type="molecule type" value="Genomic_DNA"/>
</dbReference>
<keyword evidence="1" id="KW-0805">Transcription regulation</keyword>
<sequence length="315" mass="34375">MAAKGGTLQRQSAGRGVVSAQGSQYLDMTVFPGGAMLVTSCIEVDEPTEICFPHDENGQHVSAQYFLSGEASIVMGNGQRQHWTQDATSVIRSDTPGFRLFVEPGQVLRHVCVAMYRDDLSERLDETNGPQLARLMASDATVDLAVPVPTEMRVRNTAQRLHDLRAATGLDSVKAEGLAISFLSEVLTSYVQLALDGADTRSVLPWQAHGAQRLKAAIDADPDHSFAEGEMLERFAMGDQMARRVFQAEFGTTLAAYTRTARFAKAQAALRDGITSVKQISFACGYAHIGNFTRAYKQHFGETPSETRARATRSR</sequence>
<organism evidence="5 6">
    <name type="scientific">Pseudooceanicola antarcticus</name>
    <dbReference type="NCBI Taxonomy" id="1247613"/>
    <lineage>
        <taxon>Bacteria</taxon>
        <taxon>Pseudomonadati</taxon>
        <taxon>Pseudomonadota</taxon>
        <taxon>Alphaproteobacteria</taxon>
        <taxon>Rhodobacterales</taxon>
        <taxon>Paracoccaceae</taxon>
        <taxon>Pseudooceanicola</taxon>
    </lineage>
</organism>
<comment type="caution">
    <text evidence="5">The sequence shown here is derived from an EMBL/GenBank/DDBJ whole genome shotgun (WGS) entry which is preliminary data.</text>
</comment>
<feature type="domain" description="HTH araC/xylS-type" evidence="4">
    <location>
        <begin position="212"/>
        <end position="310"/>
    </location>
</feature>